<proteinExistence type="inferred from homology"/>
<dbReference type="SUPFAM" id="SSF81301">
    <property type="entry name" value="Nucleotidyltransferase"/>
    <property type="match status" value="1"/>
</dbReference>
<dbReference type="GO" id="GO:0043023">
    <property type="term" value="F:ribosomal large subunit binding"/>
    <property type="evidence" value="ECO:0007669"/>
    <property type="project" value="TreeGrafter"/>
</dbReference>
<comment type="similarity">
    <text evidence="1 2">Belongs to the Iojap/RsfS family.</text>
</comment>
<reference evidence="3 4" key="1">
    <citation type="submission" date="2017-09" db="EMBL/GenBank/DDBJ databases">
        <title>Depth-based differentiation of microbial function through sediment-hosted aquifers and enrichment of novel symbionts in the deep terrestrial subsurface.</title>
        <authorList>
            <person name="Probst A.J."/>
            <person name="Ladd B."/>
            <person name="Jarett J.K."/>
            <person name="Geller-Mcgrath D.E."/>
            <person name="Sieber C.M."/>
            <person name="Emerson J.B."/>
            <person name="Anantharaman K."/>
            <person name="Thomas B.C."/>
            <person name="Malmstrom R."/>
            <person name="Stieglmeier M."/>
            <person name="Klingl A."/>
            <person name="Woyke T."/>
            <person name="Ryan C.M."/>
            <person name="Banfield J.F."/>
        </authorList>
    </citation>
    <scope>NUCLEOTIDE SEQUENCE [LARGE SCALE GENOMIC DNA]</scope>
    <source>
        <strain evidence="3">CG17_big_fil_post_rev_8_21_14_2_50_48_46</strain>
    </source>
</reference>
<sequence>MSENQIQAPQNLLTDSDVALHLKAIQELLEEKKALDLATLDLREKSSVADYFLVAGANSRTHCQALAGTVDQYAKEQNLHVYSNEGKSEGSWILIDLGFMVVHVMQESQRVFYNLEELWSHATQKT</sequence>
<keyword evidence="2" id="KW-0963">Cytoplasm</keyword>
<dbReference type="GO" id="GO:0090071">
    <property type="term" value="P:negative regulation of ribosome biogenesis"/>
    <property type="evidence" value="ECO:0007669"/>
    <property type="project" value="UniProtKB-UniRule"/>
</dbReference>
<dbReference type="NCBIfam" id="TIGR00090">
    <property type="entry name" value="rsfS_iojap_ybeB"/>
    <property type="match status" value="1"/>
</dbReference>
<dbReference type="EMBL" id="PFFQ01000053">
    <property type="protein sequence ID" value="PIW15385.1"/>
    <property type="molecule type" value="Genomic_DNA"/>
</dbReference>
<evidence type="ECO:0000256" key="1">
    <source>
        <dbReference type="ARBA" id="ARBA00010574"/>
    </source>
</evidence>
<comment type="subcellular location">
    <subcellularLocation>
        <location evidence="2">Cytoplasm</location>
    </subcellularLocation>
</comment>
<keyword evidence="2" id="KW-0810">Translation regulation</keyword>
<comment type="subunit">
    <text evidence="2">Interacts with ribosomal protein uL14 (rplN).</text>
</comment>
<gene>
    <name evidence="2 3" type="primary">rsfS</name>
    <name evidence="3" type="ORF">COW36_18385</name>
</gene>
<dbReference type="Pfam" id="PF02410">
    <property type="entry name" value="RsfS"/>
    <property type="match status" value="1"/>
</dbReference>
<dbReference type="HAMAP" id="MF_01477">
    <property type="entry name" value="Iojap_RsfS"/>
    <property type="match status" value="1"/>
</dbReference>
<evidence type="ECO:0000313" key="3">
    <source>
        <dbReference type="EMBL" id="PIW15385.1"/>
    </source>
</evidence>
<dbReference type="GO" id="GO:0042256">
    <property type="term" value="P:cytosolic ribosome assembly"/>
    <property type="evidence" value="ECO:0007669"/>
    <property type="project" value="UniProtKB-UniRule"/>
</dbReference>
<dbReference type="InterPro" id="IPR043519">
    <property type="entry name" value="NT_sf"/>
</dbReference>
<dbReference type="InterPro" id="IPR004394">
    <property type="entry name" value="Iojap/RsfS/C7orf30"/>
</dbReference>
<evidence type="ECO:0000313" key="4">
    <source>
        <dbReference type="Proteomes" id="UP000231019"/>
    </source>
</evidence>
<dbReference type="AlphaFoldDB" id="A0A2M7G106"/>
<comment type="caution">
    <text evidence="3">The sequence shown here is derived from an EMBL/GenBank/DDBJ whole genome shotgun (WGS) entry which is preliminary data.</text>
</comment>
<dbReference type="PANTHER" id="PTHR21043:SF0">
    <property type="entry name" value="MITOCHONDRIAL ASSEMBLY OF RIBOSOMAL LARGE SUBUNIT PROTEIN 1"/>
    <property type="match status" value="1"/>
</dbReference>
<name>A0A2M7G106_9BACT</name>
<comment type="function">
    <text evidence="2">Functions as a ribosomal silencing factor. Interacts with ribosomal protein uL14 (rplN), blocking formation of intersubunit bridge B8. Prevents association of the 30S and 50S ribosomal subunits and the formation of functional ribosomes, thus repressing translation.</text>
</comment>
<dbReference type="Proteomes" id="UP000231019">
    <property type="component" value="Unassembled WGS sequence"/>
</dbReference>
<dbReference type="GO" id="GO:0017148">
    <property type="term" value="P:negative regulation of translation"/>
    <property type="evidence" value="ECO:0007669"/>
    <property type="project" value="UniProtKB-UniRule"/>
</dbReference>
<organism evidence="3 4">
    <name type="scientific">bacterium (Candidatus Blackallbacteria) CG17_big_fil_post_rev_8_21_14_2_50_48_46</name>
    <dbReference type="NCBI Taxonomy" id="2014261"/>
    <lineage>
        <taxon>Bacteria</taxon>
        <taxon>Candidatus Blackallbacteria</taxon>
    </lineage>
</organism>
<dbReference type="GO" id="GO:0005737">
    <property type="term" value="C:cytoplasm"/>
    <property type="evidence" value="ECO:0007669"/>
    <property type="project" value="UniProtKB-SubCell"/>
</dbReference>
<evidence type="ECO:0000256" key="2">
    <source>
        <dbReference type="HAMAP-Rule" id="MF_01477"/>
    </source>
</evidence>
<accession>A0A2M7G106</accession>
<protein>
    <recommendedName>
        <fullName evidence="2">Ribosomal silencing factor RsfS</fullName>
    </recommendedName>
</protein>
<dbReference type="Gene3D" id="3.30.460.10">
    <property type="entry name" value="Beta Polymerase, domain 2"/>
    <property type="match status" value="1"/>
</dbReference>
<keyword evidence="2" id="KW-0678">Repressor</keyword>
<dbReference type="PANTHER" id="PTHR21043">
    <property type="entry name" value="IOJAP SUPERFAMILY ORTHOLOG"/>
    <property type="match status" value="1"/>
</dbReference>